<dbReference type="InterPro" id="IPR028927">
    <property type="entry name" value="Man-6-P_rcpt"/>
</dbReference>
<evidence type="ECO:0000256" key="1">
    <source>
        <dbReference type="SAM" id="Phobius"/>
    </source>
</evidence>
<keyword evidence="1" id="KW-1133">Transmembrane helix</keyword>
<keyword evidence="3" id="KW-1185">Reference proteome</keyword>
<evidence type="ECO:0000313" key="2">
    <source>
        <dbReference type="EMBL" id="KAH3818849.1"/>
    </source>
</evidence>
<dbReference type="AlphaFoldDB" id="A0A9D4GNT5"/>
<name>A0A9D4GNT5_DREPO</name>
<reference evidence="2" key="1">
    <citation type="journal article" date="2019" name="bioRxiv">
        <title>The Genome of the Zebra Mussel, Dreissena polymorpha: A Resource for Invasive Species Research.</title>
        <authorList>
            <person name="McCartney M.A."/>
            <person name="Auch B."/>
            <person name="Kono T."/>
            <person name="Mallez S."/>
            <person name="Zhang Y."/>
            <person name="Obille A."/>
            <person name="Becker A."/>
            <person name="Abrahante J.E."/>
            <person name="Garbe J."/>
            <person name="Badalamenti J.P."/>
            <person name="Herman A."/>
            <person name="Mangelson H."/>
            <person name="Liachko I."/>
            <person name="Sullivan S."/>
            <person name="Sone E.D."/>
            <person name="Koren S."/>
            <person name="Silverstein K.A.T."/>
            <person name="Beckman K.B."/>
            <person name="Gohl D.M."/>
        </authorList>
    </citation>
    <scope>NUCLEOTIDE SEQUENCE</scope>
    <source>
        <strain evidence="2">Duluth1</strain>
        <tissue evidence="2">Whole animal</tissue>
    </source>
</reference>
<keyword evidence="1" id="KW-0472">Membrane</keyword>
<gene>
    <name evidence="2" type="ORF">DPMN_120576</name>
</gene>
<comment type="caution">
    <text evidence="2">The sequence shown here is derived from an EMBL/GenBank/DDBJ whole genome shotgun (WGS) entry which is preliminary data.</text>
</comment>
<proteinExistence type="predicted"/>
<feature type="transmembrane region" description="Helical" evidence="1">
    <location>
        <begin position="20"/>
        <end position="41"/>
    </location>
</feature>
<dbReference type="Proteomes" id="UP000828390">
    <property type="component" value="Unassembled WGS sequence"/>
</dbReference>
<organism evidence="2 3">
    <name type="scientific">Dreissena polymorpha</name>
    <name type="common">Zebra mussel</name>
    <name type="synonym">Mytilus polymorpha</name>
    <dbReference type="NCBI Taxonomy" id="45954"/>
    <lineage>
        <taxon>Eukaryota</taxon>
        <taxon>Metazoa</taxon>
        <taxon>Spiralia</taxon>
        <taxon>Lophotrochozoa</taxon>
        <taxon>Mollusca</taxon>
        <taxon>Bivalvia</taxon>
        <taxon>Autobranchia</taxon>
        <taxon>Heteroconchia</taxon>
        <taxon>Euheterodonta</taxon>
        <taxon>Imparidentia</taxon>
        <taxon>Neoheterodontei</taxon>
        <taxon>Myida</taxon>
        <taxon>Dreissenoidea</taxon>
        <taxon>Dreissenidae</taxon>
        <taxon>Dreissena</taxon>
    </lineage>
</organism>
<dbReference type="EMBL" id="JAIWYP010000005">
    <property type="protein sequence ID" value="KAH3818849.1"/>
    <property type="molecule type" value="Genomic_DNA"/>
</dbReference>
<protein>
    <submittedName>
        <fullName evidence="2">Uncharacterized protein</fullName>
    </submittedName>
</protein>
<reference evidence="2" key="2">
    <citation type="submission" date="2020-11" db="EMBL/GenBank/DDBJ databases">
        <authorList>
            <person name="McCartney M.A."/>
            <person name="Auch B."/>
            <person name="Kono T."/>
            <person name="Mallez S."/>
            <person name="Becker A."/>
            <person name="Gohl D.M."/>
            <person name="Silverstein K.A.T."/>
            <person name="Koren S."/>
            <person name="Bechman K.B."/>
            <person name="Herman A."/>
            <person name="Abrahante J.E."/>
            <person name="Garbe J."/>
        </authorList>
    </citation>
    <scope>NUCLEOTIDE SEQUENCE</scope>
    <source>
        <strain evidence="2">Duluth1</strain>
        <tissue evidence="2">Whole animal</tissue>
    </source>
</reference>
<accession>A0A9D4GNT5</accession>
<keyword evidence="1" id="KW-0812">Transmembrane</keyword>
<dbReference type="Pfam" id="PF02157">
    <property type="entry name" value="Man-6-P_recep"/>
    <property type="match status" value="1"/>
</dbReference>
<sequence length="101" mass="11447">MPGHELLTYVLIGYTTGHGLLTFACLLLIYIIGGVSFMKFVRRAEGKELLPNYGFWSNLPGYIKCTVPPPPLHFLDDSHLHEIAWTDKKTLRAKNFEPNDS</sequence>
<evidence type="ECO:0000313" key="3">
    <source>
        <dbReference type="Proteomes" id="UP000828390"/>
    </source>
</evidence>